<keyword evidence="5" id="KW-1185">Reference proteome</keyword>
<evidence type="ECO:0000313" key="4">
    <source>
        <dbReference type="EMBL" id="KAF9528748.1"/>
    </source>
</evidence>
<feature type="transmembrane region" description="Helical" evidence="2">
    <location>
        <begin position="324"/>
        <end position="346"/>
    </location>
</feature>
<feature type="region of interest" description="Disordered" evidence="1">
    <location>
        <begin position="1"/>
        <end position="76"/>
    </location>
</feature>
<feature type="transmembrane region" description="Helical" evidence="2">
    <location>
        <begin position="190"/>
        <end position="210"/>
    </location>
</feature>
<gene>
    <name evidence="4" type="ORF">CPB83DRAFT_790986</name>
</gene>
<evidence type="ECO:0000259" key="3">
    <source>
        <dbReference type="Pfam" id="PF20153"/>
    </source>
</evidence>
<proteinExistence type="predicted"/>
<evidence type="ECO:0000256" key="1">
    <source>
        <dbReference type="SAM" id="MobiDB-lite"/>
    </source>
</evidence>
<name>A0A9P6EH11_9AGAR</name>
<feature type="domain" description="DUF6535" evidence="3">
    <location>
        <begin position="168"/>
        <end position="351"/>
    </location>
</feature>
<keyword evidence="2" id="KW-1133">Transmembrane helix</keyword>
<dbReference type="AlphaFoldDB" id="A0A9P6EH11"/>
<reference evidence="4" key="1">
    <citation type="submission" date="2020-11" db="EMBL/GenBank/DDBJ databases">
        <authorList>
            <consortium name="DOE Joint Genome Institute"/>
            <person name="Ahrendt S."/>
            <person name="Riley R."/>
            <person name="Andreopoulos W."/>
            <person name="Labutti K."/>
            <person name="Pangilinan J."/>
            <person name="Ruiz-Duenas F.J."/>
            <person name="Barrasa J.M."/>
            <person name="Sanchez-Garcia M."/>
            <person name="Camarero S."/>
            <person name="Miyauchi S."/>
            <person name="Serrano A."/>
            <person name="Linde D."/>
            <person name="Babiker R."/>
            <person name="Drula E."/>
            <person name="Ayuso-Fernandez I."/>
            <person name="Pacheco R."/>
            <person name="Padilla G."/>
            <person name="Ferreira P."/>
            <person name="Barriuso J."/>
            <person name="Kellner H."/>
            <person name="Castanera R."/>
            <person name="Alfaro M."/>
            <person name="Ramirez L."/>
            <person name="Pisabarro A.G."/>
            <person name="Kuo A."/>
            <person name="Tritt A."/>
            <person name="Lipzen A."/>
            <person name="He G."/>
            <person name="Yan M."/>
            <person name="Ng V."/>
            <person name="Cullen D."/>
            <person name="Martin F."/>
            <person name="Rosso M.-N."/>
            <person name="Henrissat B."/>
            <person name="Hibbett D."/>
            <person name="Martinez A.T."/>
            <person name="Grigoriev I.V."/>
        </authorList>
    </citation>
    <scope>NUCLEOTIDE SEQUENCE</scope>
    <source>
        <strain evidence="4">CBS 506.95</strain>
    </source>
</reference>
<dbReference type="InterPro" id="IPR045338">
    <property type="entry name" value="DUF6535"/>
</dbReference>
<dbReference type="Proteomes" id="UP000807306">
    <property type="component" value="Unassembled WGS sequence"/>
</dbReference>
<protein>
    <recommendedName>
        <fullName evidence="3">DUF6535 domain-containing protein</fullName>
    </recommendedName>
</protein>
<evidence type="ECO:0000313" key="5">
    <source>
        <dbReference type="Proteomes" id="UP000807306"/>
    </source>
</evidence>
<accession>A0A9P6EH11</accession>
<feature type="compositionally biased region" description="Basic and acidic residues" evidence="1">
    <location>
        <begin position="126"/>
        <end position="140"/>
    </location>
</feature>
<dbReference type="EMBL" id="MU157850">
    <property type="protein sequence ID" value="KAF9528748.1"/>
    <property type="molecule type" value="Genomic_DNA"/>
</dbReference>
<feature type="transmembrane region" description="Helical" evidence="2">
    <location>
        <begin position="273"/>
        <end position="294"/>
    </location>
</feature>
<keyword evidence="2" id="KW-0472">Membrane</keyword>
<dbReference type="OrthoDB" id="2756178at2759"/>
<organism evidence="4 5">
    <name type="scientific">Crepidotus variabilis</name>
    <dbReference type="NCBI Taxonomy" id="179855"/>
    <lineage>
        <taxon>Eukaryota</taxon>
        <taxon>Fungi</taxon>
        <taxon>Dikarya</taxon>
        <taxon>Basidiomycota</taxon>
        <taxon>Agaricomycotina</taxon>
        <taxon>Agaricomycetes</taxon>
        <taxon>Agaricomycetidae</taxon>
        <taxon>Agaricales</taxon>
        <taxon>Agaricineae</taxon>
        <taxon>Crepidotaceae</taxon>
        <taxon>Crepidotus</taxon>
    </lineage>
</organism>
<feature type="transmembrane region" description="Helical" evidence="2">
    <location>
        <begin position="401"/>
        <end position="421"/>
    </location>
</feature>
<evidence type="ECO:0000256" key="2">
    <source>
        <dbReference type="SAM" id="Phobius"/>
    </source>
</evidence>
<feature type="transmembrane region" description="Helical" evidence="2">
    <location>
        <begin position="358"/>
        <end position="381"/>
    </location>
</feature>
<dbReference type="Pfam" id="PF20153">
    <property type="entry name" value="DUF6535"/>
    <property type="match status" value="1"/>
</dbReference>
<keyword evidence="2" id="KW-0812">Transmembrane</keyword>
<comment type="caution">
    <text evidence="4">The sequence shown here is derived from an EMBL/GenBank/DDBJ whole genome shotgun (WGS) entry which is preliminary data.</text>
</comment>
<feature type="region of interest" description="Disordered" evidence="1">
    <location>
        <begin position="97"/>
        <end position="155"/>
    </location>
</feature>
<sequence>MARPPDPLNDTLLPSKKPSQIKLEEVKSNTSAKIDPPSRAGSPQPASRLFSDFMDSGGPFTSEPDTLSPFDPLEEQDHPVTGLPLGNHFWGGGSRSFHPGIQHRATVPGLGHGRSASHNGGRTRPRRYETKSKFTERRPNPPDGPQGPWRSGEKFRYPLSKNSEDGHWETLHTCRRQYDKERCAAWKEEITQLIIFVALFAAIVVAFLMLSIPKLKDDPNDIHQDLLIHMISQFDIYFSASKNNSLSTANFTAMPPRLPYQPPPSIVRQNGTMLLSTTISLSAVLIGSVCLQWLREYESDTRLGSKEDAALRQMKHDGFSYWRVPLIISLLPVLLQLAVGVFFWGLSEMLWGMNHTITTLNVIIIGLVFSFVLLTTLASAAQTIMVGESGARGAQVPFKSALARFITLIILLVARGTMKFLSTRFEGNQRFERRRVFIRKMFQALTDTSSDNWVAYDMAWQAARTVKLSRIAAQESKDVPRVIEWVAITHIASQRAISAILGAIRELYPSTSMEVLRRLLKRGGIGTGETNARVIERVDRFSREWKLEQIKDDQIAEGVEDVITDLKSALLLDQLVKNNPALRTALLDIRTELFVRILNHNSIHRQCETLNIWKIFDHDGEDSKGSSSWTARLLVPFSKSKKDEDYLLIPDELKAQVISTFRAYLKKREYHALLWDVTLDLILKVVTGQSEASDDLLNELNIIHEDLIAFMKNFAHHDPNRSVPYARLLKYVQDFGNTKYVRAHPPSTSSNYSSPVEADPCAGNSRGLFGPQLAKFEEGMKALKEEVRSPEGLDI</sequence>